<comment type="caution">
    <text evidence="1">The sequence shown here is derived from an EMBL/GenBank/DDBJ whole genome shotgun (WGS) entry which is preliminary data.</text>
</comment>
<organism evidence="1">
    <name type="scientific">Solanum chilense</name>
    <name type="common">Tomato</name>
    <name type="synonym">Lycopersicon chilense</name>
    <dbReference type="NCBI Taxonomy" id="4083"/>
    <lineage>
        <taxon>Eukaryota</taxon>
        <taxon>Viridiplantae</taxon>
        <taxon>Streptophyta</taxon>
        <taxon>Embryophyta</taxon>
        <taxon>Tracheophyta</taxon>
        <taxon>Spermatophyta</taxon>
        <taxon>Magnoliopsida</taxon>
        <taxon>eudicotyledons</taxon>
        <taxon>Gunneridae</taxon>
        <taxon>Pentapetalae</taxon>
        <taxon>asterids</taxon>
        <taxon>lamiids</taxon>
        <taxon>Solanales</taxon>
        <taxon>Solanaceae</taxon>
        <taxon>Solanoideae</taxon>
        <taxon>Solaneae</taxon>
        <taxon>Solanum</taxon>
        <taxon>Solanum subgen. Lycopersicon</taxon>
    </lineage>
</organism>
<reference evidence="1" key="1">
    <citation type="submission" date="2019-05" db="EMBL/GenBank/DDBJ databases">
        <title>The de novo reference genome and transcriptome assemblies of the wild tomato species Solanum chilense.</title>
        <authorList>
            <person name="Stam R."/>
            <person name="Nosenko T."/>
            <person name="Hoerger A.C."/>
            <person name="Stephan W."/>
            <person name="Seidel M.A."/>
            <person name="Kuhn J.M.M."/>
            <person name="Haberer G."/>
            <person name="Tellier A."/>
        </authorList>
    </citation>
    <scope>NUCLEOTIDE SEQUENCE</scope>
    <source>
        <tissue evidence="1">Mature leaves</tissue>
    </source>
</reference>
<dbReference type="AlphaFoldDB" id="A0A6N2C0J9"/>
<evidence type="ECO:0000313" key="1">
    <source>
        <dbReference type="EMBL" id="TMW97923.1"/>
    </source>
</evidence>
<protein>
    <submittedName>
        <fullName evidence="1">Uncharacterized protein</fullName>
    </submittedName>
</protein>
<name>A0A6N2C0J9_SOLCI</name>
<feature type="non-terminal residue" evidence="1">
    <location>
        <position position="1"/>
    </location>
</feature>
<sequence length="109" mass="12508">QILFLEKLAETTDITTDRHGHDGPSWDGPSQLRRTIVRPHFKTLQLLRIWYRERFSERRDGSAGRTVTSSLVKNGVPIVATTCMTDRRRHDGPSQVAQIPGWVGFLYTF</sequence>
<gene>
    <name evidence="1" type="ORF">EJD97_004786</name>
</gene>
<proteinExistence type="predicted"/>
<accession>A0A6N2C0J9</accession>
<dbReference type="EMBL" id="RXGB01001691">
    <property type="protein sequence ID" value="TMW97923.1"/>
    <property type="molecule type" value="Genomic_DNA"/>
</dbReference>